<evidence type="ECO:0000256" key="8">
    <source>
        <dbReference type="RuleBase" id="RU003993"/>
    </source>
</evidence>
<feature type="active site" evidence="7">
    <location>
        <position position="79"/>
    </location>
</feature>
<dbReference type="NCBIfam" id="TIGR02227">
    <property type="entry name" value="sigpep_I_bact"/>
    <property type="match status" value="1"/>
</dbReference>
<proteinExistence type="inferred from homology"/>
<dbReference type="Gene3D" id="2.10.109.10">
    <property type="entry name" value="Umud Fragment, subunit A"/>
    <property type="match status" value="1"/>
</dbReference>
<name>A0A1I2G169_9GAMM</name>
<dbReference type="PROSITE" id="PS00760">
    <property type="entry name" value="SPASE_I_2"/>
    <property type="match status" value="1"/>
</dbReference>
<dbReference type="AlphaFoldDB" id="A0A1I2G169"/>
<keyword evidence="12" id="KW-1185">Reference proteome</keyword>
<dbReference type="InterPro" id="IPR019533">
    <property type="entry name" value="Peptidase_S26"/>
</dbReference>
<evidence type="ECO:0000256" key="7">
    <source>
        <dbReference type="PIRSR" id="PIRSR600223-1"/>
    </source>
</evidence>
<dbReference type="GO" id="GO:0004252">
    <property type="term" value="F:serine-type endopeptidase activity"/>
    <property type="evidence" value="ECO:0007669"/>
    <property type="project" value="InterPro"/>
</dbReference>
<feature type="domain" description="Peptidase S26" evidence="10">
    <location>
        <begin position="50"/>
        <end position="283"/>
    </location>
</feature>
<dbReference type="Pfam" id="PF10502">
    <property type="entry name" value="Peptidase_S26"/>
    <property type="match status" value="1"/>
</dbReference>
<dbReference type="PRINTS" id="PR00727">
    <property type="entry name" value="LEADERPTASE"/>
</dbReference>
<dbReference type="GO" id="GO:0016020">
    <property type="term" value="C:membrane"/>
    <property type="evidence" value="ECO:0007669"/>
    <property type="project" value="UniProtKB-SubCell"/>
</dbReference>
<sequence>MDFDFSAILLALTVLFGVIWGLDRLFFYKSRKAGAEAAGQEEPQDPMPVDWARSLFPVVLVVLVLRSFVAEPFRIPSGSMMPTLDVGDFILVNKFAYGLRMPAFNNKFLALGEPKRGDVVVFRFPGYLCRVDGKLVRSGDQTCADPQAPVPSQNWIKRVIGLPGDRIEMQGDQLLINGQAVTADQVGPYQGNPKRDEDRLMLEMGATVWNEHLRTEEGTVVNHLTARMPAYNRPPPIPSDKVPSVVPQGCYLVMGDNRYNSTDSRWWGCLPEQNLAGKAFLVWLSWKGPDAGWVDFSRMGKVIH</sequence>
<protein>
    <recommendedName>
        <fullName evidence="4 8">Signal peptidase I</fullName>
        <ecNumber evidence="3 8">3.4.21.89</ecNumber>
    </recommendedName>
</protein>
<dbReference type="PANTHER" id="PTHR43390:SF1">
    <property type="entry name" value="CHLOROPLAST PROCESSING PEPTIDASE"/>
    <property type="match status" value="1"/>
</dbReference>
<reference evidence="12" key="1">
    <citation type="submission" date="2016-10" db="EMBL/GenBank/DDBJ databases">
        <authorList>
            <person name="Varghese N."/>
            <person name="Submissions S."/>
        </authorList>
    </citation>
    <scope>NUCLEOTIDE SEQUENCE [LARGE SCALE GENOMIC DNA]</scope>
    <source>
        <strain evidence="12">UNC178MFTsu3.1</strain>
    </source>
</reference>
<evidence type="ECO:0000256" key="6">
    <source>
        <dbReference type="ARBA" id="ARBA00022801"/>
    </source>
</evidence>
<dbReference type="PANTHER" id="PTHR43390">
    <property type="entry name" value="SIGNAL PEPTIDASE I"/>
    <property type="match status" value="1"/>
</dbReference>
<dbReference type="InterPro" id="IPR019758">
    <property type="entry name" value="Pept_S26A_signal_pept_1_CS"/>
</dbReference>
<comment type="subcellular location">
    <subcellularLocation>
        <location evidence="9">Membrane</location>
        <topology evidence="9">Multi-pass membrane protein</topology>
    </subcellularLocation>
</comment>
<dbReference type="STRING" id="500610.SAMN02799615_02458"/>
<dbReference type="GO" id="GO:0009003">
    <property type="term" value="F:signal peptidase activity"/>
    <property type="evidence" value="ECO:0007669"/>
    <property type="project" value="UniProtKB-EC"/>
</dbReference>
<evidence type="ECO:0000256" key="5">
    <source>
        <dbReference type="ARBA" id="ARBA00022670"/>
    </source>
</evidence>
<dbReference type="PROSITE" id="PS00501">
    <property type="entry name" value="SPASE_I_1"/>
    <property type="match status" value="1"/>
</dbReference>
<dbReference type="EMBL" id="FONH01000007">
    <property type="protein sequence ID" value="SFF10391.1"/>
    <property type="molecule type" value="Genomic_DNA"/>
</dbReference>
<dbReference type="InterPro" id="IPR036286">
    <property type="entry name" value="LexA/Signal_pep-like_sf"/>
</dbReference>
<evidence type="ECO:0000256" key="1">
    <source>
        <dbReference type="ARBA" id="ARBA00000677"/>
    </source>
</evidence>
<keyword evidence="5 8" id="KW-0645">Protease</keyword>
<dbReference type="GO" id="GO:0006465">
    <property type="term" value="P:signal peptide processing"/>
    <property type="evidence" value="ECO:0007669"/>
    <property type="project" value="InterPro"/>
</dbReference>
<evidence type="ECO:0000256" key="4">
    <source>
        <dbReference type="ARBA" id="ARBA00019232"/>
    </source>
</evidence>
<dbReference type="SUPFAM" id="SSF51306">
    <property type="entry name" value="LexA/Signal peptidase"/>
    <property type="match status" value="1"/>
</dbReference>
<evidence type="ECO:0000256" key="9">
    <source>
        <dbReference type="RuleBase" id="RU362042"/>
    </source>
</evidence>
<gene>
    <name evidence="11" type="ORF">SAMN02799615_02458</name>
</gene>
<evidence type="ECO:0000256" key="2">
    <source>
        <dbReference type="ARBA" id="ARBA00009370"/>
    </source>
</evidence>
<dbReference type="Proteomes" id="UP000199477">
    <property type="component" value="Unassembled WGS sequence"/>
</dbReference>
<dbReference type="InterPro" id="IPR019757">
    <property type="entry name" value="Pept_S26A_signal_pept_1_Lys-AS"/>
</dbReference>
<evidence type="ECO:0000256" key="3">
    <source>
        <dbReference type="ARBA" id="ARBA00013208"/>
    </source>
</evidence>
<organism evidence="11 12">
    <name type="scientific">Dyella marensis</name>
    <dbReference type="NCBI Taxonomy" id="500610"/>
    <lineage>
        <taxon>Bacteria</taxon>
        <taxon>Pseudomonadati</taxon>
        <taxon>Pseudomonadota</taxon>
        <taxon>Gammaproteobacteria</taxon>
        <taxon>Lysobacterales</taxon>
        <taxon>Rhodanobacteraceae</taxon>
        <taxon>Dyella</taxon>
    </lineage>
</organism>
<dbReference type="RefSeq" id="WP_026633238.1">
    <property type="nucleotide sequence ID" value="NZ_FONH01000007.1"/>
</dbReference>
<feature type="active site" evidence="7">
    <location>
        <position position="157"/>
    </location>
</feature>
<dbReference type="PROSITE" id="PS00761">
    <property type="entry name" value="SPASE_I_3"/>
    <property type="match status" value="1"/>
</dbReference>
<comment type="similarity">
    <text evidence="2 9">Belongs to the peptidase S26 family.</text>
</comment>
<evidence type="ECO:0000313" key="11">
    <source>
        <dbReference type="EMBL" id="SFF10391.1"/>
    </source>
</evidence>
<dbReference type="EC" id="3.4.21.89" evidence="3 8"/>
<keyword evidence="6 8" id="KW-0378">Hydrolase</keyword>
<accession>A0A1I2G169</accession>
<dbReference type="InterPro" id="IPR000223">
    <property type="entry name" value="Pept_S26A_signal_pept_1"/>
</dbReference>
<comment type="catalytic activity">
    <reaction evidence="1 8">
        <text>Cleavage of hydrophobic, N-terminal signal or leader sequences from secreted and periplasmic proteins.</text>
        <dbReference type="EC" id="3.4.21.89"/>
    </reaction>
</comment>
<dbReference type="CDD" id="cd06530">
    <property type="entry name" value="S26_SPase_I"/>
    <property type="match status" value="1"/>
</dbReference>
<evidence type="ECO:0000259" key="10">
    <source>
        <dbReference type="Pfam" id="PF10502"/>
    </source>
</evidence>
<evidence type="ECO:0000313" key="12">
    <source>
        <dbReference type="Proteomes" id="UP000199477"/>
    </source>
</evidence>
<dbReference type="InterPro" id="IPR019756">
    <property type="entry name" value="Pept_S26A_signal_pept_1_Ser-AS"/>
</dbReference>